<dbReference type="KEGG" id="hmi:soil367_17280"/>
<dbReference type="RefSeq" id="WP_136550248.1">
    <property type="nucleotide sequence ID" value="NZ_CP031093.1"/>
</dbReference>
<gene>
    <name evidence="8" type="ORF">soil367_17280</name>
</gene>
<dbReference type="GO" id="GO:0006826">
    <property type="term" value="P:iron ion transport"/>
    <property type="evidence" value="ECO:0007669"/>
    <property type="project" value="UniProtKB-KW"/>
</dbReference>
<comment type="subcellular location">
    <subcellularLocation>
        <location evidence="1">Membrane</location>
        <topology evidence="1">Multi-pass membrane protein</topology>
    </subcellularLocation>
</comment>
<dbReference type="OrthoDB" id="9806522at2"/>
<dbReference type="PANTHER" id="PTHR43840">
    <property type="entry name" value="MITOCHONDRIAL METAL TRANSPORTER 1-RELATED"/>
    <property type="match status" value="1"/>
</dbReference>
<feature type="transmembrane region" description="Helical" evidence="6">
    <location>
        <begin position="133"/>
        <end position="152"/>
    </location>
</feature>
<dbReference type="Gene3D" id="1.20.1510.10">
    <property type="entry name" value="Cation efflux protein transmembrane domain"/>
    <property type="match status" value="1"/>
</dbReference>
<keyword evidence="9" id="KW-1185">Reference proteome</keyword>
<accession>A0A4P7XK28</accession>
<sequence length="321" mass="35847">MKIRAPYNLPAEKEDDLRYLIRLEWWNLGFRLSIVVALFLVLGSSQAMKAAWYEDMLALLPPIAFLIAMRFRSRVPDESYPYGYQRATVIAFLCSAVALALLGSYLVLDSAIKLIKAEHPSIGAIELFGETVWMGYLMVAALVYSVIPPFIIGRLQQPAATKVHEKTVFVDAKMSKADWMTGLAGVVGVLGVGLGFWWADAVAGAIIGLDVTKDGFRNVGEAVGDLLDRRPQFTSGSKPEYLSERLEAKLKEQDWIKDVAIRLREEGHVFSGEAFIVPKSDDNLTRRIDEVADFLTDYDWRIYEVVVTPVPSLRAPLKTES</sequence>
<feature type="transmembrane region" description="Helical" evidence="6">
    <location>
        <begin position="50"/>
        <end position="68"/>
    </location>
</feature>
<dbReference type="GO" id="GO:0016020">
    <property type="term" value="C:membrane"/>
    <property type="evidence" value="ECO:0007669"/>
    <property type="project" value="UniProtKB-SubCell"/>
</dbReference>
<evidence type="ECO:0000313" key="9">
    <source>
        <dbReference type="Proteomes" id="UP000298049"/>
    </source>
</evidence>
<keyword evidence="3 6" id="KW-0812">Transmembrane</keyword>
<organism evidence="8 9">
    <name type="scientific">Hydrocarboniclastica marina</name>
    <dbReference type="NCBI Taxonomy" id="2259620"/>
    <lineage>
        <taxon>Bacteria</taxon>
        <taxon>Pseudomonadati</taxon>
        <taxon>Pseudomonadota</taxon>
        <taxon>Gammaproteobacteria</taxon>
        <taxon>Alteromonadales</taxon>
        <taxon>Alteromonadaceae</taxon>
        <taxon>Hydrocarboniclastica</taxon>
    </lineage>
</organism>
<protein>
    <submittedName>
        <fullName evidence="8">Cation diffusion facilitator family transporter</fullName>
    </submittedName>
</protein>
<keyword evidence="4 6" id="KW-1133">Transmembrane helix</keyword>
<evidence type="ECO:0000256" key="5">
    <source>
        <dbReference type="ARBA" id="ARBA00023136"/>
    </source>
</evidence>
<keyword evidence="2" id="KW-0813">Transport</keyword>
<feature type="transmembrane region" description="Helical" evidence="6">
    <location>
        <begin position="89"/>
        <end position="108"/>
    </location>
</feature>
<dbReference type="Proteomes" id="UP000298049">
    <property type="component" value="Chromosome"/>
</dbReference>
<dbReference type="SUPFAM" id="SSF161111">
    <property type="entry name" value="Cation efflux protein transmembrane domain-like"/>
    <property type="match status" value="1"/>
</dbReference>
<feature type="transmembrane region" description="Helical" evidence="6">
    <location>
        <begin position="179"/>
        <end position="199"/>
    </location>
</feature>
<evidence type="ECO:0000256" key="3">
    <source>
        <dbReference type="ARBA" id="ARBA00022692"/>
    </source>
</evidence>
<keyword evidence="5 6" id="KW-0472">Membrane</keyword>
<evidence type="ECO:0000256" key="1">
    <source>
        <dbReference type="ARBA" id="ARBA00004141"/>
    </source>
</evidence>
<name>A0A4P7XK28_9ALTE</name>
<reference evidence="8 9" key="1">
    <citation type="submission" date="2018-07" db="EMBL/GenBank/DDBJ databases">
        <title>Marsedoiliclastica nanhaica gen. nov. sp. nov., a novel marine hydrocarbonoclastic bacterium isolated from an in-situ enriched hydrocarbon-degrading consortium in deep-sea sediment.</title>
        <authorList>
            <person name="Dong C."/>
            <person name="Ma T."/>
            <person name="Liu R."/>
            <person name="Shao Z."/>
        </authorList>
    </citation>
    <scope>NUCLEOTIDE SEQUENCE [LARGE SCALE GENOMIC DNA]</scope>
    <source>
        <strain evidence="9">soil36-7</strain>
    </source>
</reference>
<dbReference type="EMBL" id="CP031093">
    <property type="protein sequence ID" value="QCF27536.1"/>
    <property type="molecule type" value="Genomic_DNA"/>
</dbReference>
<dbReference type="InterPro" id="IPR058533">
    <property type="entry name" value="Cation_efflux_TM"/>
</dbReference>
<evidence type="ECO:0000259" key="7">
    <source>
        <dbReference type="Pfam" id="PF01545"/>
    </source>
</evidence>
<proteinExistence type="predicted"/>
<evidence type="ECO:0000256" key="4">
    <source>
        <dbReference type="ARBA" id="ARBA00022989"/>
    </source>
</evidence>
<dbReference type="GO" id="GO:0006829">
    <property type="term" value="P:zinc ion transport"/>
    <property type="evidence" value="ECO:0007669"/>
    <property type="project" value="UniProtKB-KW"/>
</dbReference>
<evidence type="ECO:0000256" key="2">
    <source>
        <dbReference type="ARBA" id="ARBA00022448"/>
    </source>
</evidence>
<dbReference type="InterPro" id="IPR050291">
    <property type="entry name" value="CDF_Transporter"/>
</dbReference>
<feature type="transmembrane region" description="Helical" evidence="6">
    <location>
        <begin position="25"/>
        <end position="44"/>
    </location>
</feature>
<feature type="domain" description="Cation efflux protein transmembrane" evidence="7">
    <location>
        <begin position="38"/>
        <end position="227"/>
    </location>
</feature>
<evidence type="ECO:0000256" key="6">
    <source>
        <dbReference type="SAM" id="Phobius"/>
    </source>
</evidence>
<dbReference type="AlphaFoldDB" id="A0A4P7XK28"/>
<dbReference type="PANTHER" id="PTHR43840:SF15">
    <property type="entry name" value="MITOCHONDRIAL METAL TRANSPORTER 1-RELATED"/>
    <property type="match status" value="1"/>
</dbReference>
<evidence type="ECO:0000313" key="8">
    <source>
        <dbReference type="EMBL" id="QCF27536.1"/>
    </source>
</evidence>
<dbReference type="GO" id="GO:0008324">
    <property type="term" value="F:monoatomic cation transmembrane transporter activity"/>
    <property type="evidence" value="ECO:0007669"/>
    <property type="project" value="InterPro"/>
</dbReference>
<dbReference type="InterPro" id="IPR027469">
    <property type="entry name" value="Cation_efflux_TMD_sf"/>
</dbReference>
<dbReference type="Pfam" id="PF01545">
    <property type="entry name" value="Cation_efflux"/>
    <property type="match status" value="1"/>
</dbReference>